<proteinExistence type="predicted"/>
<evidence type="ECO:0000256" key="1">
    <source>
        <dbReference type="SAM" id="MobiDB-lite"/>
    </source>
</evidence>
<dbReference type="AlphaFoldDB" id="A0A653BQ44"/>
<feature type="chain" id="PRO_5024859914" evidence="2">
    <location>
        <begin position="32"/>
        <end position="269"/>
    </location>
</feature>
<feature type="non-terminal residue" evidence="3">
    <location>
        <position position="1"/>
    </location>
</feature>
<evidence type="ECO:0000256" key="2">
    <source>
        <dbReference type="SAM" id="SignalP"/>
    </source>
</evidence>
<organism evidence="3 4">
    <name type="scientific">Callosobruchus maculatus</name>
    <name type="common">Southern cowpea weevil</name>
    <name type="synonym">Pulse bruchid</name>
    <dbReference type="NCBI Taxonomy" id="64391"/>
    <lineage>
        <taxon>Eukaryota</taxon>
        <taxon>Metazoa</taxon>
        <taxon>Ecdysozoa</taxon>
        <taxon>Arthropoda</taxon>
        <taxon>Hexapoda</taxon>
        <taxon>Insecta</taxon>
        <taxon>Pterygota</taxon>
        <taxon>Neoptera</taxon>
        <taxon>Endopterygota</taxon>
        <taxon>Coleoptera</taxon>
        <taxon>Polyphaga</taxon>
        <taxon>Cucujiformia</taxon>
        <taxon>Chrysomeloidea</taxon>
        <taxon>Chrysomelidae</taxon>
        <taxon>Bruchinae</taxon>
        <taxon>Bruchini</taxon>
        <taxon>Callosobruchus</taxon>
    </lineage>
</organism>
<dbReference type="OrthoDB" id="1034557at2759"/>
<feature type="region of interest" description="Disordered" evidence="1">
    <location>
        <begin position="244"/>
        <end position="269"/>
    </location>
</feature>
<feature type="signal peptide" evidence="2">
    <location>
        <begin position="1"/>
        <end position="31"/>
    </location>
</feature>
<name>A0A653BQ44_CALMS</name>
<evidence type="ECO:0000313" key="4">
    <source>
        <dbReference type="Proteomes" id="UP000410492"/>
    </source>
</evidence>
<reference evidence="3 4" key="1">
    <citation type="submission" date="2019-01" db="EMBL/GenBank/DDBJ databases">
        <authorList>
            <person name="Sayadi A."/>
        </authorList>
    </citation>
    <scope>NUCLEOTIDE SEQUENCE [LARGE SCALE GENOMIC DNA]</scope>
</reference>
<keyword evidence="4" id="KW-1185">Reference proteome</keyword>
<feature type="compositionally biased region" description="Low complexity" evidence="1">
    <location>
        <begin position="244"/>
        <end position="260"/>
    </location>
</feature>
<protein>
    <submittedName>
        <fullName evidence="3">Uncharacterized protein</fullName>
    </submittedName>
</protein>
<keyword evidence="2" id="KW-0732">Signal</keyword>
<sequence>RLAADVCFVRARHSNFLFSALVIVCWTPCHCRSYSAAKITFDAVPGIVIPGFRCADAQVRIPYEFFRPVAYRNRYLFQVRPMNGIYPLTAFGWKQPPPARSRAISPEMAESVKSVTPEPTDVETRKIVNMMCDVKSKEESCDLLLTIVLRMDDKMNRQLTSCISPGDNPQVLAQELVHYGFINEVDRDKIASLIEESIANSSSGQSSPTHTFHSLTSMLQSCAQQEVGAGATATVTAVPVVDGTAPTHAGHAPTPPTTAAQQVPMHTTS</sequence>
<gene>
    <name evidence="3" type="ORF">CALMAC_LOCUS2878</name>
</gene>
<evidence type="ECO:0000313" key="3">
    <source>
        <dbReference type="EMBL" id="VEN37721.1"/>
    </source>
</evidence>
<accession>A0A653BQ44</accession>
<dbReference type="EMBL" id="CAACVG010003677">
    <property type="protein sequence ID" value="VEN37721.1"/>
    <property type="molecule type" value="Genomic_DNA"/>
</dbReference>
<dbReference type="Proteomes" id="UP000410492">
    <property type="component" value="Unassembled WGS sequence"/>
</dbReference>